<dbReference type="Pfam" id="PF08713">
    <property type="entry name" value="DNA_alkylation"/>
    <property type="match status" value="1"/>
</dbReference>
<gene>
    <name evidence="1" type="ORF">SAMN05720606_101387</name>
</gene>
<dbReference type="PANTHER" id="PTHR34070">
    <property type="entry name" value="ARMADILLO-TYPE FOLD"/>
    <property type="match status" value="1"/>
</dbReference>
<name>A0A1G5BIE4_9BACL</name>
<sequence length="240" mass="27863">METDIRTQLLSVAEPEYQKFAASLIPNISNVMGVRLPTIRKIAKQIAVADWRTYLDTAQDEYFEEVMLQAMVIGHVQADLDELLKRIAAFVPKMDNWSVCDSFCAGLKYTKVHMDAMWDFIQPYIKSDQEYEIRFGVVMLLNFYLEPPYIHQVLPLLDQIKHEAYYVKMAVAWAISIAYVKQPEVTMPYLQNNTLDDFTYNKALQKITESYRVTPEDKQVIRSMKRKVNKQTSAPKQTSS</sequence>
<dbReference type="SUPFAM" id="SSF48371">
    <property type="entry name" value="ARM repeat"/>
    <property type="match status" value="1"/>
</dbReference>
<dbReference type="Proteomes" id="UP000198538">
    <property type="component" value="Unassembled WGS sequence"/>
</dbReference>
<dbReference type="STRING" id="582692.SAMN05720606_101387"/>
<dbReference type="CDD" id="cd06561">
    <property type="entry name" value="AlkD_like"/>
    <property type="match status" value="1"/>
</dbReference>
<dbReference type="PANTHER" id="PTHR34070:SF1">
    <property type="entry name" value="DNA ALKYLATION REPAIR PROTEIN"/>
    <property type="match status" value="1"/>
</dbReference>
<organism evidence="1 2">
    <name type="scientific">Paenibacillus polysaccharolyticus</name>
    <dbReference type="NCBI Taxonomy" id="582692"/>
    <lineage>
        <taxon>Bacteria</taxon>
        <taxon>Bacillati</taxon>
        <taxon>Bacillota</taxon>
        <taxon>Bacilli</taxon>
        <taxon>Bacillales</taxon>
        <taxon>Paenibacillaceae</taxon>
        <taxon>Paenibacillus</taxon>
    </lineage>
</organism>
<evidence type="ECO:0000313" key="2">
    <source>
        <dbReference type="Proteomes" id="UP000198538"/>
    </source>
</evidence>
<dbReference type="InterPro" id="IPR016024">
    <property type="entry name" value="ARM-type_fold"/>
</dbReference>
<protein>
    <submittedName>
        <fullName evidence="1">3-methyladenine DNA glycosylase AlkD</fullName>
    </submittedName>
</protein>
<dbReference type="Gene3D" id="1.25.10.90">
    <property type="match status" value="1"/>
</dbReference>
<dbReference type="EMBL" id="FMVM01000001">
    <property type="protein sequence ID" value="SCX89884.1"/>
    <property type="molecule type" value="Genomic_DNA"/>
</dbReference>
<dbReference type="InterPro" id="IPR014825">
    <property type="entry name" value="DNA_alkylation"/>
</dbReference>
<dbReference type="RefSeq" id="WP_090915383.1">
    <property type="nucleotide sequence ID" value="NZ_FMVM01000001.1"/>
</dbReference>
<proteinExistence type="predicted"/>
<reference evidence="2" key="1">
    <citation type="submission" date="2016-10" db="EMBL/GenBank/DDBJ databases">
        <authorList>
            <person name="Varghese N."/>
            <person name="Submissions S."/>
        </authorList>
    </citation>
    <scope>NUCLEOTIDE SEQUENCE [LARGE SCALE GENOMIC DNA]</scope>
    <source>
        <strain evidence="2">BL9</strain>
    </source>
</reference>
<dbReference type="AlphaFoldDB" id="A0A1G5BIE4"/>
<accession>A0A1G5BIE4</accession>
<keyword evidence="2" id="KW-1185">Reference proteome</keyword>
<evidence type="ECO:0000313" key="1">
    <source>
        <dbReference type="EMBL" id="SCX89884.1"/>
    </source>
</evidence>